<evidence type="ECO:0000313" key="5">
    <source>
        <dbReference type="Proteomes" id="UP000634136"/>
    </source>
</evidence>
<evidence type="ECO:0000259" key="2">
    <source>
        <dbReference type="Pfam" id="PF03372"/>
    </source>
</evidence>
<keyword evidence="5" id="KW-1185">Reference proteome</keyword>
<dbReference type="InterPro" id="IPR005135">
    <property type="entry name" value="Endo/exonuclease/phosphatase"/>
</dbReference>
<reference evidence="4" key="1">
    <citation type="submission" date="2020-09" db="EMBL/GenBank/DDBJ databases">
        <title>Genome-Enabled Discovery of Anthraquinone Biosynthesis in Senna tora.</title>
        <authorList>
            <person name="Kang S.-H."/>
            <person name="Pandey R.P."/>
            <person name="Lee C.-M."/>
            <person name="Sim J.-S."/>
            <person name="Jeong J.-T."/>
            <person name="Choi B.-S."/>
            <person name="Jung M."/>
            <person name="Ginzburg D."/>
            <person name="Zhao K."/>
            <person name="Won S.Y."/>
            <person name="Oh T.-J."/>
            <person name="Yu Y."/>
            <person name="Kim N.-H."/>
            <person name="Lee O.R."/>
            <person name="Lee T.-H."/>
            <person name="Bashyal P."/>
            <person name="Kim T.-S."/>
            <person name="Lee W.-H."/>
            <person name="Kawkins C."/>
            <person name="Kim C.-K."/>
            <person name="Kim J.S."/>
            <person name="Ahn B.O."/>
            <person name="Rhee S.Y."/>
            <person name="Sohng J.K."/>
        </authorList>
    </citation>
    <scope>NUCLEOTIDE SEQUENCE</scope>
    <source>
        <tissue evidence="4">Leaf</tissue>
    </source>
</reference>
<accession>A0A834X2U1</accession>
<dbReference type="InterPro" id="IPR025558">
    <property type="entry name" value="DUF4283"/>
</dbReference>
<evidence type="ECO:0000256" key="1">
    <source>
        <dbReference type="SAM" id="MobiDB-lite"/>
    </source>
</evidence>
<sequence>MASAILTKAKAGEHTPTTTAILKVTSTMKEIIQRGKVERGKLIARNRVSEIGQEMITAHALEKGQHQKMSWADEVEESERSSQLLKQDPQHRNEPSNGSTAKDGGRKEVSISTLEPEPLPKTISFGTLDPMVRPQPPNNPPLLGNNTTSNELPLVKSVVIPMSKNEEQLMCSKWEHCIIVQLWGKILDQNTLMRKLENIWKLKLTPCLLNIGLGFFVTSFGCVEDRWKALLHGITFIDGHFLSVRPWLPRFIPMIALTEAVSPVWIKLDCLPIEFFEKSMLVKIGNCLGEFIGIDHPTHNLELARYARICVVLDLNNPPPPNLSIGGFLQSFTIEGTSGFCQGCGKISHSSAACPRQQITPMTHFPAVEDDWVTVKRQKGRKPVGTQTNSKFENSNPDPNGPGILGPNPLGSGPQANASNSPTTHKDTSPAKPVHLQGKGKDKFSKAKSKSTSSTSPTDPLASSSVFLAGSKTTPLPRLNLSQIRQSLAEIIPESSAPLNGKGKMPIAATPIPPSYSEAPIHLQAPNTLTCGNPRTTKILTEEKTTLRENAETQSKLERATSPSPVQKNHPLPTFGAETNQASLASPQTSSGPENPRDEPEPKQSEPEPRNPAPGEIPDRAKDSHSDSFEGIPIQGAPSGLVGTWPYREGPTCSVLLSVEGLVKPHGSCDDPSPMAPAVGLPDVTEPMRTIQVHSRNQVTESPILLPHHTFLANLHDAEIHYSITGNLPGGAVLTGSSRLKAADVCVTSSLQLGEGTLEHKVTVTPYLQRHPLNEDLFSSDSNGSVGQNFSSTSLMDPINIFAWNVRGAASDDFRRVFRDIARRHNPSVVLLTETRVTGDRADGIISTLGYDGFHKVDPMGFAGGLWLLWDTAKVNLIVLGSSFQGITATLEVSNHNPFLVTFVYASPDKTKRTTLWNELIDLAGIHSLPWLVCGDFNDILETDEKWGGGCSTFEL</sequence>
<feature type="region of interest" description="Disordered" evidence="1">
    <location>
        <begin position="374"/>
        <end position="465"/>
    </location>
</feature>
<dbReference type="SUPFAM" id="SSF56219">
    <property type="entry name" value="DNase I-like"/>
    <property type="match status" value="1"/>
</dbReference>
<dbReference type="Gene3D" id="3.60.10.10">
    <property type="entry name" value="Endonuclease/exonuclease/phosphatase"/>
    <property type="match status" value="1"/>
</dbReference>
<dbReference type="Proteomes" id="UP000634136">
    <property type="component" value="Unassembled WGS sequence"/>
</dbReference>
<dbReference type="GO" id="GO:0003824">
    <property type="term" value="F:catalytic activity"/>
    <property type="evidence" value="ECO:0007669"/>
    <property type="project" value="InterPro"/>
</dbReference>
<dbReference type="Pfam" id="PF03372">
    <property type="entry name" value="Exo_endo_phos"/>
    <property type="match status" value="1"/>
</dbReference>
<proteinExistence type="predicted"/>
<feature type="compositionally biased region" description="Basic and acidic residues" evidence="1">
    <location>
        <begin position="540"/>
        <end position="559"/>
    </location>
</feature>
<feature type="compositionally biased region" description="Basic and acidic residues" evidence="1">
    <location>
        <begin position="617"/>
        <end position="628"/>
    </location>
</feature>
<evidence type="ECO:0000259" key="3">
    <source>
        <dbReference type="Pfam" id="PF14111"/>
    </source>
</evidence>
<dbReference type="AlphaFoldDB" id="A0A834X2U1"/>
<feature type="compositionally biased region" description="Polar residues" evidence="1">
    <location>
        <begin position="385"/>
        <end position="395"/>
    </location>
</feature>
<organism evidence="4 5">
    <name type="scientific">Senna tora</name>
    <dbReference type="NCBI Taxonomy" id="362788"/>
    <lineage>
        <taxon>Eukaryota</taxon>
        <taxon>Viridiplantae</taxon>
        <taxon>Streptophyta</taxon>
        <taxon>Embryophyta</taxon>
        <taxon>Tracheophyta</taxon>
        <taxon>Spermatophyta</taxon>
        <taxon>Magnoliopsida</taxon>
        <taxon>eudicotyledons</taxon>
        <taxon>Gunneridae</taxon>
        <taxon>Pentapetalae</taxon>
        <taxon>rosids</taxon>
        <taxon>fabids</taxon>
        <taxon>Fabales</taxon>
        <taxon>Fabaceae</taxon>
        <taxon>Caesalpinioideae</taxon>
        <taxon>Cassia clade</taxon>
        <taxon>Senna</taxon>
    </lineage>
</organism>
<gene>
    <name evidence="4" type="ORF">G2W53_005712</name>
</gene>
<dbReference type="OrthoDB" id="1002478at2759"/>
<dbReference type="PANTHER" id="PTHR35218">
    <property type="entry name" value="RNASE H DOMAIN-CONTAINING PROTEIN"/>
    <property type="match status" value="1"/>
</dbReference>
<comment type="caution">
    <text evidence="4">The sequence shown here is derived from an EMBL/GenBank/DDBJ whole genome shotgun (WGS) entry which is preliminary data.</text>
</comment>
<evidence type="ECO:0008006" key="6">
    <source>
        <dbReference type="Google" id="ProtNLM"/>
    </source>
</evidence>
<evidence type="ECO:0000313" key="4">
    <source>
        <dbReference type="EMBL" id="KAF7837230.1"/>
    </source>
</evidence>
<feature type="domain" description="DUF4283" evidence="3">
    <location>
        <begin position="172"/>
        <end position="254"/>
    </location>
</feature>
<dbReference type="InterPro" id="IPR036691">
    <property type="entry name" value="Endo/exonu/phosph_ase_sf"/>
</dbReference>
<feature type="compositionally biased region" description="Low complexity" evidence="1">
    <location>
        <begin position="450"/>
        <end position="465"/>
    </location>
</feature>
<name>A0A834X2U1_9FABA</name>
<feature type="region of interest" description="Disordered" evidence="1">
    <location>
        <begin position="539"/>
        <end position="637"/>
    </location>
</feature>
<feature type="region of interest" description="Disordered" evidence="1">
    <location>
        <begin position="61"/>
        <end position="147"/>
    </location>
</feature>
<dbReference type="EMBL" id="JAAIUW010000003">
    <property type="protein sequence ID" value="KAF7837230.1"/>
    <property type="molecule type" value="Genomic_DNA"/>
</dbReference>
<protein>
    <recommendedName>
        <fullName evidence="6">DUF4283 domain-containing protein</fullName>
    </recommendedName>
</protein>
<feature type="domain" description="Endonuclease/exonuclease/phosphatase" evidence="2">
    <location>
        <begin position="804"/>
        <end position="945"/>
    </location>
</feature>
<dbReference type="Pfam" id="PF14111">
    <property type="entry name" value="DUF4283"/>
    <property type="match status" value="1"/>
</dbReference>
<feature type="compositionally biased region" description="Low complexity" evidence="1">
    <location>
        <begin position="396"/>
        <end position="414"/>
    </location>
</feature>
<dbReference type="PANTHER" id="PTHR35218:SF9">
    <property type="entry name" value="ENDONUCLEASE_EXONUCLEASE_PHOSPHATASE DOMAIN-CONTAINING PROTEIN"/>
    <property type="match status" value="1"/>
</dbReference>
<feature type="compositionally biased region" description="Basic and acidic residues" evidence="1">
    <location>
        <begin position="595"/>
        <end position="609"/>
    </location>
</feature>
<feature type="compositionally biased region" description="Polar residues" evidence="1">
    <location>
        <begin position="577"/>
        <end position="593"/>
    </location>
</feature>